<sequence>MLPLYELSELSKYPYCFRKVQWALLRNK</sequence>
<protein>
    <submittedName>
        <fullName evidence="1">Flippase kinase 1</fullName>
    </submittedName>
</protein>
<dbReference type="Proteomes" id="UP000032142">
    <property type="component" value="Unassembled WGS sequence"/>
</dbReference>
<dbReference type="AlphaFoldDB" id="A0A0B0PJA4"/>
<organism evidence="1 2">
    <name type="scientific">Gossypium arboreum</name>
    <name type="common">Tree cotton</name>
    <name type="synonym">Gossypium nanking</name>
    <dbReference type="NCBI Taxonomy" id="29729"/>
    <lineage>
        <taxon>Eukaryota</taxon>
        <taxon>Viridiplantae</taxon>
        <taxon>Streptophyta</taxon>
        <taxon>Embryophyta</taxon>
        <taxon>Tracheophyta</taxon>
        <taxon>Spermatophyta</taxon>
        <taxon>Magnoliopsida</taxon>
        <taxon>eudicotyledons</taxon>
        <taxon>Gunneridae</taxon>
        <taxon>Pentapetalae</taxon>
        <taxon>rosids</taxon>
        <taxon>malvids</taxon>
        <taxon>Malvales</taxon>
        <taxon>Malvaceae</taxon>
        <taxon>Malvoideae</taxon>
        <taxon>Gossypium</taxon>
    </lineage>
</organism>
<gene>
    <name evidence="1" type="ORF">F383_30401</name>
</gene>
<proteinExistence type="predicted"/>
<keyword evidence="1" id="KW-0418">Kinase</keyword>
<evidence type="ECO:0000313" key="2">
    <source>
        <dbReference type="Proteomes" id="UP000032142"/>
    </source>
</evidence>
<dbReference type="EMBL" id="KN431164">
    <property type="protein sequence ID" value="KHG25070.1"/>
    <property type="molecule type" value="Genomic_DNA"/>
</dbReference>
<keyword evidence="1" id="KW-0808">Transferase</keyword>
<name>A0A0B0PJA4_GOSAR</name>
<evidence type="ECO:0000313" key="1">
    <source>
        <dbReference type="EMBL" id="KHG25070.1"/>
    </source>
</evidence>
<dbReference type="GO" id="GO:0016301">
    <property type="term" value="F:kinase activity"/>
    <property type="evidence" value="ECO:0007669"/>
    <property type="project" value="UniProtKB-KW"/>
</dbReference>
<accession>A0A0B0PJA4</accession>
<reference evidence="2" key="1">
    <citation type="submission" date="2014-09" db="EMBL/GenBank/DDBJ databases">
        <authorList>
            <person name="Mudge J."/>
            <person name="Ramaraj T."/>
            <person name="Lindquist I.E."/>
            <person name="Bharti A.K."/>
            <person name="Sundararajan A."/>
            <person name="Cameron C.T."/>
            <person name="Woodward J.E."/>
            <person name="May G.D."/>
            <person name="Brubaker C."/>
            <person name="Broadhvest J."/>
            <person name="Wilkins T.A."/>
        </authorList>
    </citation>
    <scope>NUCLEOTIDE SEQUENCE</scope>
    <source>
        <strain evidence="2">cv. AKA8401</strain>
    </source>
</reference>
<keyword evidence="2" id="KW-1185">Reference proteome</keyword>